<dbReference type="PANTHER" id="PTHR46488">
    <property type="entry name" value="AP-5 COMPLEX SUBUNIT ZETA-1"/>
    <property type="match status" value="1"/>
</dbReference>
<dbReference type="InterPro" id="IPR056856">
    <property type="entry name" value="TPR_AP5Z1_C"/>
</dbReference>
<organism evidence="3 4">
    <name type="scientific">Pan troglodytes</name>
    <name type="common">Chimpanzee</name>
    <dbReference type="NCBI Taxonomy" id="9598"/>
    <lineage>
        <taxon>Eukaryota</taxon>
        <taxon>Metazoa</taxon>
        <taxon>Chordata</taxon>
        <taxon>Craniata</taxon>
        <taxon>Vertebrata</taxon>
        <taxon>Euteleostomi</taxon>
        <taxon>Mammalia</taxon>
        <taxon>Eutheria</taxon>
        <taxon>Euarchontoglires</taxon>
        <taxon>Primates</taxon>
        <taxon>Haplorrhini</taxon>
        <taxon>Catarrhini</taxon>
        <taxon>Hominidae</taxon>
        <taxon>Pan</taxon>
    </lineage>
</organism>
<dbReference type="Ensembl" id="ENSPTRT00000110017.1">
    <property type="protein sequence ID" value="ENSPTRP00000088152.1"/>
    <property type="gene ID" value="ENSPTRG00000018876.6"/>
</dbReference>
<evidence type="ECO:0000313" key="3">
    <source>
        <dbReference type="Ensembl" id="ENSPTRP00000088152.1"/>
    </source>
</evidence>
<dbReference type="Bgee" id="ENSPTRG00000018876">
    <property type="expression patterns" value="Expressed in superior frontal gyrus and 21 other cell types or tissues"/>
</dbReference>
<dbReference type="PANTHER" id="PTHR46488:SF1">
    <property type="entry name" value="AP-5 COMPLEX SUBUNIT ZETA-1"/>
    <property type="match status" value="1"/>
</dbReference>
<dbReference type="Pfam" id="PF25154">
    <property type="entry name" value="TPR_AP5Z1_C"/>
    <property type="match status" value="1"/>
</dbReference>
<dbReference type="InterPro" id="IPR028222">
    <property type="entry name" value="AP5Z1"/>
</dbReference>
<evidence type="ECO:0000259" key="1">
    <source>
        <dbReference type="Pfam" id="PF14764"/>
    </source>
</evidence>
<dbReference type="GeneTree" id="ENSGT00390000017592"/>
<dbReference type="AlphaFoldDB" id="A0A2I3TFW5"/>
<feature type="domain" description="AP-5 complex subunit zeta-1 C-terminal TPR" evidence="2">
    <location>
        <begin position="116"/>
        <end position="379"/>
    </location>
</feature>
<gene>
    <name evidence="3 5" type="primary">AP5Z1</name>
</gene>
<proteinExistence type="predicted"/>
<reference evidence="3" key="2">
    <citation type="submission" date="2025-08" db="UniProtKB">
        <authorList>
            <consortium name="Ensembl"/>
        </authorList>
    </citation>
    <scope>IDENTIFICATION</scope>
</reference>
<dbReference type="GO" id="GO:0044599">
    <property type="term" value="C:AP-5 adaptor complex"/>
    <property type="evidence" value="ECO:0007669"/>
    <property type="project" value="InterPro"/>
</dbReference>
<keyword evidence="4" id="KW-1185">Reference proteome</keyword>
<feature type="domain" description="AP-5 complex subunit zeta-1 ARM repeats" evidence="1">
    <location>
        <begin position="14"/>
        <end position="104"/>
    </location>
</feature>
<evidence type="ECO:0000313" key="4">
    <source>
        <dbReference type="Proteomes" id="UP000002277"/>
    </source>
</evidence>
<protein>
    <submittedName>
        <fullName evidence="3">Adaptor related protein complex 5 subunit zeta 1</fullName>
    </submittedName>
</protein>
<dbReference type="Proteomes" id="UP000002277">
    <property type="component" value="Chromosome 7"/>
</dbReference>
<evidence type="ECO:0000259" key="2">
    <source>
        <dbReference type="Pfam" id="PF25154"/>
    </source>
</evidence>
<dbReference type="InterPro" id="IPR055450">
    <property type="entry name" value="AP5Z1_ARM"/>
</dbReference>
<dbReference type="EMBL" id="AACZ04042693">
    <property type="status" value="NOT_ANNOTATED_CDS"/>
    <property type="molecule type" value="Genomic_DNA"/>
</dbReference>
<accession>A0A2I3TFW5</accession>
<sequence>GLCHHAQEIQDEELKKFCSRICKLLQAEDLGPDTLDSLQRLFLIISAAAVDSEAVYQHLFTRIPVEQFHSPMLAFEFIQFCRDNLHLFSGHLSTLRLSFPNLFKFLAWNSPPLTSEFVALLPALVDAGTALEMLHALLDLPCLTAVLDLQLRSAPAASERPLWDTSLRAPSCLEAFRDPQFQGLFQYLLRPKASGTTERLAPLHQLLQPMAGCARVAQCAQAVPTLLQAFFSAVTQVADGSLINQLALLLLGRSDSLYPAPGYAAGVHSVLSSQFLALCTLKPSLVVELARDLLEFLGSVNGLCSRASLVTSVVWAIGEYLSVTYDRRCTVEQINKFFEALECRPSAALPRCPPQVVTVLMTTLTKLASRSQDLIPRCLVREGAKPSGSWGREVASEVFPSRCCEMVAAAQVLGGPC</sequence>
<reference evidence="3 4" key="1">
    <citation type="journal article" date="2005" name="Nature">
        <title>Initial sequence of the chimpanzee genome and comparison with the human genome.</title>
        <authorList>
            <consortium name="Chimpanzee sequencing and analysis consortium"/>
        </authorList>
    </citation>
    <scope>NUCLEOTIDE SEQUENCE [LARGE SCALE GENOMIC DNA]</scope>
</reference>
<dbReference type="Pfam" id="PF14764">
    <property type="entry name" value="SPG48"/>
    <property type="match status" value="1"/>
</dbReference>
<dbReference type="VGNC" id="VGNC:7213">
    <property type="gene designation" value="AP5Z1"/>
</dbReference>
<name>A0A2I3TFW5_PANTR</name>
<reference evidence="3" key="3">
    <citation type="submission" date="2025-09" db="UniProtKB">
        <authorList>
            <consortium name="Ensembl"/>
        </authorList>
    </citation>
    <scope>IDENTIFICATION</scope>
</reference>
<evidence type="ECO:0000313" key="5">
    <source>
        <dbReference type="VGNC" id="VGNC:7213"/>
    </source>
</evidence>